<gene>
    <name evidence="2" type="ORF">CERSUDRAFT_124987</name>
</gene>
<accession>M2R8G8</accession>
<organism evidence="2 3">
    <name type="scientific">Ceriporiopsis subvermispora (strain B)</name>
    <name type="common">White-rot fungus</name>
    <name type="synonym">Gelatoporia subvermispora</name>
    <dbReference type="NCBI Taxonomy" id="914234"/>
    <lineage>
        <taxon>Eukaryota</taxon>
        <taxon>Fungi</taxon>
        <taxon>Dikarya</taxon>
        <taxon>Basidiomycota</taxon>
        <taxon>Agaricomycotina</taxon>
        <taxon>Agaricomycetes</taxon>
        <taxon>Polyporales</taxon>
        <taxon>Gelatoporiaceae</taxon>
        <taxon>Gelatoporia</taxon>
    </lineage>
</organism>
<feature type="compositionally biased region" description="Low complexity" evidence="1">
    <location>
        <begin position="154"/>
        <end position="168"/>
    </location>
</feature>
<dbReference type="Proteomes" id="UP000016930">
    <property type="component" value="Unassembled WGS sequence"/>
</dbReference>
<reference evidence="2 3" key="1">
    <citation type="journal article" date="2012" name="Proc. Natl. Acad. Sci. U.S.A.">
        <title>Comparative genomics of Ceriporiopsis subvermispora and Phanerochaete chrysosporium provide insight into selective ligninolysis.</title>
        <authorList>
            <person name="Fernandez-Fueyo E."/>
            <person name="Ruiz-Duenas F.J."/>
            <person name="Ferreira P."/>
            <person name="Floudas D."/>
            <person name="Hibbett D.S."/>
            <person name="Canessa P."/>
            <person name="Larrondo L.F."/>
            <person name="James T.Y."/>
            <person name="Seelenfreund D."/>
            <person name="Lobos S."/>
            <person name="Polanco R."/>
            <person name="Tello M."/>
            <person name="Honda Y."/>
            <person name="Watanabe T."/>
            <person name="Watanabe T."/>
            <person name="Ryu J.S."/>
            <person name="Kubicek C.P."/>
            <person name="Schmoll M."/>
            <person name="Gaskell J."/>
            <person name="Hammel K.E."/>
            <person name="St John F.J."/>
            <person name="Vanden Wymelenberg A."/>
            <person name="Sabat G."/>
            <person name="Splinter BonDurant S."/>
            <person name="Syed K."/>
            <person name="Yadav J.S."/>
            <person name="Doddapaneni H."/>
            <person name="Subramanian V."/>
            <person name="Lavin J.L."/>
            <person name="Oguiza J.A."/>
            <person name="Perez G."/>
            <person name="Pisabarro A.G."/>
            <person name="Ramirez L."/>
            <person name="Santoyo F."/>
            <person name="Master E."/>
            <person name="Coutinho P.M."/>
            <person name="Henrissat B."/>
            <person name="Lombard V."/>
            <person name="Magnuson J.K."/>
            <person name="Kuees U."/>
            <person name="Hori C."/>
            <person name="Igarashi K."/>
            <person name="Samejima M."/>
            <person name="Held B.W."/>
            <person name="Barry K.W."/>
            <person name="LaButti K.M."/>
            <person name="Lapidus A."/>
            <person name="Lindquist E.A."/>
            <person name="Lucas S.M."/>
            <person name="Riley R."/>
            <person name="Salamov A.A."/>
            <person name="Hoffmeister D."/>
            <person name="Schwenk D."/>
            <person name="Hadar Y."/>
            <person name="Yarden O."/>
            <person name="de Vries R.P."/>
            <person name="Wiebenga A."/>
            <person name="Stenlid J."/>
            <person name="Eastwood D."/>
            <person name="Grigoriev I.V."/>
            <person name="Berka R.M."/>
            <person name="Blanchette R.A."/>
            <person name="Kersten P."/>
            <person name="Martinez A.T."/>
            <person name="Vicuna R."/>
            <person name="Cullen D."/>
        </authorList>
    </citation>
    <scope>NUCLEOTIDE SEQUENCE [LARGE SCALE GENOMIC DNA]</scope>
    <source>
        <strain evidence="2 3">B</strain>
    </source>
</reference>
<name>M2R8G8_CERS8</name>
<feature type="region of interest" description="Disordered" evidence="1">
    <location>
        <begin position="136"/>
        <end position="168"/>
    </location>
</feature>
<dbReference type="OrthoDB" id="3256901at2759"/>
<keyword evidence="3" id="KW-1185">Reference proteome</keyword>
<sequence>MGSDRVEGTYLTLRSLGAPEISQDDFSRLCQGPLGEVLQFFADHVKGRQEVSRIRANIAQYELHCPPEHSIDTLPEPASFHLQQLLEEMWTYHTIEARENIRLQRFHALAVLLEKLRESHVGDLLASQFRNFPTVSRLFPGRQNSPGKSKSTRKSSPNPNKENPSSSPQALHAYSLALHQDSPQVDITQLETSENRLRQAVVKSLNTIREDSQMKVVYEECCRTARKRAVQGPRFISPLPTRNVNELELDDLSGRVTEKEQRLQAISDKTIELIEACERHLKEMEKFVEETIPQLQRLLEKAVDDTTGYVDILRLSITDRLKDAPQTEADKVIHCRGKSIAVVVTMCWQTPGKTVHDVKEALVRAHEIREFLRKAQLKDPSPSDKSTFSETQGRVDERITLLLSRKIEKARAAEVLVADIDRLADEVKMLCSSQTFLGYEITSRVFRYGRHLLRMQDHQYRGELSRILRTFLPDIRKMHPYENVHMFAEELPRPHVVPRVSDSVPEAFLHGFLL</sequence>
<evidence type="ECO:0000256" key="1">
    <source>
        <dbReference type="SAM" id="MobiDB-lite"/>
    </source>
</evidence>
<dbReference type="AlphaFoldDB" id="M2R8G8"/>
<protein>
    <submittedName>
        <fullName evidence="2">Uncharacterized protein</fullName>
    </submittedName>
</protein>
<evidence type="ECO:0000313" key="3">
    <source>
        <dbReference type="Proteomes" id="UP000016930"/>
    </source>
</evidence>
<proteinExistence type="predicted"/>
<evidence type="ECO:0000313" key="2">
    <source>
        <dbReference type="EMBL" id="EMD34981.1"/>
    </source>
</evidence>
<dbReference type="STRING" id="914234.M2R8G8"/>
<dbReference type="HOGENOM" id="CLU_035517_1_0_1"/>
<dbReference type="EMBL" id="KB445801">
    <property type="protein sequence ID" value="EMD34981.1"/>
    <property type="molecule type" value="Genomic_DNA"/>
</dbReference>